<dbReference type="PANTHER" id="PTHR21540:SF0">
    <property type="entry name" value="PHD FAMILY PROTEIN"/>
    <property type="match status" value="1"/>
</dbReference>
<evidence type="ECO:0000256" key="3">
    <source>
        <dbReference type="ARBA" id="ARBA00022833"/>
    </source>
</evidence>
<dbReference type="InterPro" id="IPR001841">
    <property type="entry name" value="Znf_RING"/>
</dbReference>
<dbReference type="AlphaFoldDB" id="A0A2P6VJA3"/>
<dbReference type="Proteomes" id="UP000239649">
    <property type="component" value="Unassembled WGS sequence"/>
</dbReference>
<keyword evidence="2 4" id="KW-0863">Zinc-finger</keyword>
<dbReference type="Pfam" id="PF13639">
    <property type="entry name" value="zf-RING_2"/>
    <property type="match status" value="1"/>
</dbReference>
<evidence type="ECO:0000313" key="9">
    <source>
        <dbReference type="Proteomes" id="UP000239649"/>
    </source>
</evidence>
<dbReference type="SMART" id="SM00184">
    <property type="entry name" value="RING"/>
    <property type="match status" value="1"/>
</dbReference>
<dbReference type="GO" id="GO:0008270">
    <property type="term" value="F:zinc ion binding"/>
    <property type="evidence" value="ECO:0007669"/>
    <property type="project" value="UniProtKB-KW"/>
</dbReference>
<organism evidence="8 9">
    <name type="scientific">Micractinium conductrix</name>
    <dbReference type="NCBI Taxonomy" id="554055"/>
    <lineage>
        <taxon>Eukaryota</taxon>
        <taxon>Viridiplantae</taxon>
        <taxon>Chlorophyta</taxon>
        <taxon>core chlorophytes</taxon>
        <taxon>Trebouxiophyceae</taxon>
        <taxon>Chlorellales</taxon>
        <taxon>Chlorellaceae</taxon>
        <taxon>Chlorella clade</taxon>
        <taxon>Micractinium</taxon>
    </lineage>
</organism>
<dbReference type="OrthoDB" id="2122982at2759"/>
<feature type="domain" description="SWIM-type" evidence="7">
    <location>
        <begin position="152"/>
        <end position="184"/>
    </location>
</feature>
<evidence type="ECO:0000313" key="8">
    <source>
        <dbReference type="EMBL" id="PSC74169.1"/>
    </source>
</evidence>
<feature type="domain" description="RING-type" evidence="6">
    <location>
        <begin position="263"/>
        <end position="312"/>
    </location>
</feature>
<dbReference type="EMBL" id="LHPF02000005">
    <property type="protein sequence ID" value="PSC74169.1"/>
    <property type="molecule type" value="Genomic_DNA"/>
</dbReference>
<dbReference type="InterPro" id="IPR011016">
    <property type="entry name" value="Znf_RING-CH"/>
</dbReference>
<evidence type="ECO:0000256" key="4">
    <source>
        <dbReference type="PROSITE-ProRule" id="PRU00175"/>
    </source>
</evidence>
<evidence type="ECO:0000259" key="6">
    <source>
        <dbReference type="PROSITE" id="PS50089"/>
    </source>
</evidence>
<protein>
    <submittedName>
        <fullName evidence="8">SWIM zinc finger isoform A</fullName>
    </submittedName>
</protein>
<dbReference type="SUPFAM" id="SSF57850">
    <property type="entry name" value="RING/U-box"/>
    <property type="match status" value="1"/>
</dbReference>
<comment type="caution">
    <text evidence="8">The sequence shown here is derived from an EMBL/GenBank/DDBJ whole genome shotgun (WGS) entry which is preliminary data.</text>
</comment>
<evidence type="ECO:0000256" key="2">
    <source>
        <dbReference type="ARBA" id="ARBA00022771"/>
    </source>
</evidence>
<accession>A0A2P6VJA3</accession>
<dbReference type="InterPro" id="IPR007527">
    <property type="entry name" value="Znf_SWIM"/>
</dbReference>
<dbReference type="PANTHER" id="PTHR21540">
    <property type="entry name" value="RING FINGER AND SWIM DOMAIN-CONTAINING PROTEIN 2"/>
    <property type="match status" value="1"/>
</dbReference>
<sequence length="383" mass="39536">MAEPEFVDLTFEASGAPPGMGRRPRRGKGTSATAAAVAAAAAAAAGGDPSPAAAASPTQMERKRRSAGVSGGSKRAKTGGSGAGGDKRVNQWGATVSWRPKASQDVRDRIARAMPGSGHRLFLIDRRQLRPVGAPEGAGEEFHVLGATGNVYTVTVGRHPCCTCPDWGKGHVCKHYLFAMLRVLRLPADEPLVWQLALLALEADEVLGGLHSMRGGGSGGGGGEVVAPDAVRQQFRRSSMGAAGGADGGDADGTGQRPVEGDCPVCFDEMEASGEAVSWCLACGNNIHRSCMQHWASSKRAQRSDVTCPLCRAPWADGSAPPGAGAGGAAAAAAGGAGQYLNLAQYSEAHRGGASLEALYGERAMWIERGGGGGGRRDWRRWR</sequence>
<dbReference type="PROSITE" id="PS50089">
    <property type="entry name" value="ZF_RING_2"/>
    <property type="match status" value="1"/>
</dbReference>
<proteinExistence type="predicted"/>
<name>A0A2P6VJA3_9CHLO</name>
<evidence type="ECO:0000256" key="5">
    <source>
        <dbReference type="SAM" id="MobiDB-lite"/>
    </source>
</evidence>
<feature type="region of interest" description="Disordered" evidence="5">
    <location>
        <begin position="1"/>
        <end position="95"/>
    </location>
</feature>
<gene>
    <name evidence="8" type="ORF">C2E20_2820</name>
</gene>
<dbReference type="STRING" id="554055.A0A2P6VJA3"/>
<dbReference type="Gene3D" id="3.30.40.10">
    <property type="entry name" value="Zinc/RING finger domain, C3HC4 (zinc finger)"/>
    <property type="match status" value="1"/>
</dbReference>
<reference evidence="8 9" key="1">
    <citation type="journal article" date="2018" name="Plant J.">
        <title>Genome sequences of Chlorella sorokiniana UTEX 1602 and Micractinium conductrix SAG 241.80: implications to maltose excretion by a green alga.</title>
        <authorList>
            <person name="Arriola M.B."/>
            <person name="Velmurugan N."/>
            <person name="Zhang Y."/>
            <person name="Plunkett M.H."/>
            <person name="Hondzo H."/>
            <person name="Barney B.M."/>
        </authorList>
    </citation>
    <scope>NUCLEOTIDE SEQUENCE [LARGE SCALE GENOMIC DNA]</scope>
    <source>
        <strain evidence="8 9">SAG 241.80</strain>
    </source>
</reference>
<dbReference type="CDD" id="cd16494">
    <property type="entry name" value="RING-CH-C4HC3_ZSWM2"/>
    <property type="match status" value="1"/>
</dbReference>
<dbReference type="PROSITE" id="PS50966">
    <property type="entry name" value="ZF_SWIM"/>
    <property type="match status" value="1"/>
</dbReference>
<keyword evidence="9" id="KW-1185">Reference proteome</keyword>
<keyword evidence="3" id="KW-0862">Zinc</keyword>
<dbReference type="InterPro" id="IPR039903">
    <property type="entry name" value="Zswim2"/>
</dbReference>
<feature type="compositionally biased region" description="Low complexity" evidence="5">
    <location>
        <begin position="29"/>
        <end position="58"/>
    </location>
</feature>
<dbReference type="SMART" id="SM00744">
    <property type="entry name" value="RINGv"/>
    <property type="match status" value="1"/>
</dbReference>
<dbReference type="GO" id="GO:0061630">
    <property type="term" value="F:ubiquitin protein ligase activity"/>
    <property type="evidence" value="ECO:0007669"/>
    <property type="project" value="InterPro"/>
</dbReference>
<evidence type="ECO:0000256" key="1">
    <source>
        <dbReference type="ARBA" id="ARBA00022723"/>
    </source>
</evidence>
<dbReference type="InterPro" id="IPR013083">
    <property type="entry name" value="Znf_RING/FYVE/PHD"/>
</dbReference>
<evidence type="ECO:0000259" key="7">
    <source>
        <dbReference type="PROSITE" id="PS50966"/>
    </source>
</evidence>
<keyword evidence="1" id="KW-0479">Metal-binding</keyword>
<dbReference type="Pfam" id="PF04434">
    <property type="entry name" value="SWIM"/>
    <property type="match status" value="1"/>
</dbReference>